<dbReference type="EMBL" id="CAKE01000001">
    <property type="protein sequence ID" value="CCI80893.1"/>
    <property type="molecule type" value="Genomic_DNA"/>
</dbReference>
<dbReference type="Pfam" id="PF04085">
    <property type="entry name" value="MreC"/>
    <property type="match status" value="1"/>
</dbReference>
<dbReference type="PIRSF" id="PIRSF038471">
    <property type="entry name" value="MreC"/>
    <property type="match status" value="1"/>
</dbReference>
<keyword evidence="3 5" id="KW-0133">Cell shape</keyword>
<comment type="caution">
    <text evidence="8">The sequence shown here is derived from an EMBL/GenBank/DDBJ whole genome shotgun (WGS) entry which is preliminary data.</text>
</comment>
<keyword evidence="6" id="KW-0175">Coiled coil</keyword>
<keyword evidence="9" id="KW-1185">Reference proteome</keyword>
<dbReference type="STRING" id="1423758.FC41_GL000342"/>
<dbReference type="OrthoDB" id="9792313at2"/>
<organism evidence="8 9">
    <name type="scientific">Lactobacillus hominis DSM 23910 = CRBIP 24.179</name>
    <dbReference type="NCBI Taxonomy" id="1423758"/>
    <lineage>
        <taxon>Bacteria</taxon>
        <taxon>Bacillati</taxon>
        <taxon>Bacillota</taxon>
        <taxon>Bacilli</taxon>
        <taxon>Lactobacillales</taxon>
        <taxon>Lactobacillaceae</taxon>
        <taxon>Lactobacillus</taxon>
    </lineage>
</organism>
<dbReference type="GeneID" id="82846182"/>
<dbReference type="InterPro" id="IPR042177">
    <property type="entry name" value="Cell/Rod_1"/>
</dbReference>
<dbReference type="eggNOG" id="COG1792">
    <property type="taxonomic scope" value="Bacteria"/>
</dbReference>
<dbReference type="NCBIfam" id="TIGR00219">
    <property type="entry name" value="mreC"/>
    <property type="match status" value="1"/>
</dbReference>
<evidence type="ECO:0000256" key="6">
    <source>
        <dbReference type="SAM" id="Coils"/>
    </source>
</evidence>
<sequence length="283" mass="30934">MKKFFRNKKVLTIFVVIIAILSILSITVRMRNRRNTPLFIQKMGNDTVTIMTQMVNWPLNLVTGGVSNVQDLLNTQQENDHLKKQVDDLGQTKARNNTLESENSQLKAALKLKSTLSDYDIINGSVISRAPDTWSDILVIDQGSRAGVQKNMAVMCGGGLIGRIIEVSATSSKVELITSTDKSANRFSVQAKSSNGKMVHGIISVNGDSQLTFTQVVDGRRLKKGTRVYTSGMGGRSPKGLLVGTVQKTTRDSFGLSDVIQINPAGNLNDPSIVSVIRRKVED</sequence>
<evidence type="ECO:0000256" key="2">
    <source>
        <dbReference type="ARBA" id="ARBA00013855"/>
    </source>
</evidence>
<evidence type="ECO:0000256" key="1">
    <source>
        <dbReference type="ARBA" id="ARBA00009369"/>
    </source>
</evidence>
<dbReference type="PANTHER" id="PTHR34138:SF1">
    <property type="entry name" value="CELL SHAPE-DETERMINING PROTEIN MREC"/>
    <property type="match status" value="1"/>
</dbReference>
<comment type="similarity">
    <text evidence="1 5">Belongs to the MreC family.</text>
</comment>
<name>I7IV63_9LACO</name>
<evidence type="ECO:0000313" key="9">
    <source>
        <dbReference type="Proteomes" id="UP000009320"/>
    </source>
</evidence>
<dbReference type="Gene3D" id="2.40.10.340">
    <property type="entry name" value="Rod shape-determining protein MreC, domain 1"/>
    <property type="match status" value="1"/>
</dbReference>
<dbReference type="GO" id="GO:0005886">
    <property type="term" value="C:plasma membrane"/>
    <property type="evidence" value="ECO:0007669"/>
    <property type="project" value="TreeGrafter"/>
</dbReference>
<dbReference type="InterPro" id="IPR055342">
    <property type="entry name" value="MreC_beta-barrel_core"/>
</dbReference>
<evidence type="ECO:0000256" key="5">
    <source>
        <dbReference type="PIRNR" id="PIRNR038471"/>
    </source>
</evidence>
<feature type="coiled-coil region" evidence="6">
    <location>
        <begin position="72"/>
        <end position="109"/>
    </location>
</feature>
<evidence type="ECO:0000313" key="8">
    <source>
        <dbReference type="EMBL" id="CCI80893.1"/>
    </source>
</evidence>
<protein>
    <recommendedName>
        <fullName evidence="2 5">Cell shape-determining protein MreC</fullName>
    </recommendedName>
    <alternativeName>
        <fullName evidence="4 5">Cell shape protein MreC</fullName>
    </alternativeName>
</protein>
<dbReference type="Proteomes" id="UP000009320">
    <property type="component" value="Unassembled WGS sequence"/>
</dbReference>
<reference evidence="8 9" key="1">
    <citation type="submission" date="2012-06" db="EMBL/GenBank/DDBJ databases">
        <title>Draft Genome Sequence of Lactobacillus hominis Strain CRBIP 24.179T, isolated from human intestine.</title>
        <authorList>
            <person name="Cousin S."/>
            <person name="Ma L."/>
            <person name="Bizet C."/>
            <person name="Loux V."/>
            <person name="Bouchier C."/>
            <person name="Clermont D."/>
            <person name="Creno S."/>
        </authorList>
    </citation>
    <scope>NUCLEOTIDE SEQUENCE [LARGE SCALE GENOMIC DNA]</scope>
    <source>
        <strain evidence="9">CRBIP 24.179T</strain>
    </source>
</reference>
<dbReference type="PATRIC" id="fig|1423758.3.peg.345"/>
<comment type="function">
    <text evidence="5">Involved in formation and maintenance of cell shape.</text>
</comment>
<dbReference type="Gene3D" id="2.40.10.350">
    <property type="entry name" value="Rod shape-determining protein MreC, domain 2"/>
    <property type="match status" value="1"/>
</dbReference>
<evidence type="ECO:0000256" key="3">
    <source>
        <dbReference type="ARBA" id="ARBA00022960"/>
    </source>
</evidence>
<feature type="domain" description="Rod shape-determining protein MreC beta-barrel core" evidence="7">
    <location>
        <begin position="126"/>
        <end position="277"/>
    </location>
</feature>
<accession>I7IV63</accession>
<dbReference type="GO" id="GO:0008360">
    <property type="term" value="P:regulation of cell shape"/>
    <property type="evidence" value="ECO:0007669"/>
    <property type="project" value="UniProtKB-KW"/>
</dbReference>
<dbReference type="InterPro" id="IPR007221">
    <property type="entry name" value="MreC"/>
</dbReference>
<evidence type="ECO:0000256" key="4">
    <source>
        <dbReference type="ARBA" id="ARBA00032089"/>
    </source>
</evidence>
<gene>
    <name evidence="8" type="ORF">BN55_03015</name>
</gene>
<dbReference type="AlphaFoldDB" id="I7IV63"/>
<evidence type="ECO:0000259" key="7">
    <source>
        <dbReference type="Pfam" id="PF04085"/>
    </source>
</evidence>
<dbReference type="InterPro" id="IPR042175">
    <property type="entry name" value="Cell/Rod_MreC_2"/>
</dbReference>
<dbReference type="PANTHER" id="PTHR34138">
    <property type="entry name" value="CELL SHAPE-DETERMINING PROTEIN MREC"/>
    <property type="match status" value="1"/>
</dbReference>
<proteinExistence type="inferred from homology"/>
<dbReference type="RefSeq" id="WP_008469450.1">
    <property type="nucleotide sequence ID" value="NZ_AYZP01000001.1"/>
</dbReference>